<evidence type="ECO:0000313" key="2">
    <source>
        <dbReference type="Proteomes" id="UP000038040"/>
    </source>
</evidence>
<accession>A0A0N4U9L3</accession>
<feature type="compositionally biased region" description="Polar residues" evidence="1">
    <location>
        <begin position="124"/>
        <end position="133"/>
    </location>
</feature>
<organism evidence="2 3">
    <name type="scientific">Dracunculus medinensis</name>
    <name type="common">Guinea worm</name>
    <dbReference type="NCBI Taxonomy" id="318479"/>
    <lineage>
        <taxon>Eukaryota</taxon>
        <taxon>Metazoa</taxon>
        <taxon>Ecdysozoa</taxon>
        <taxon>Nematoda</taxon>
        <taxon>Chromadorea</taxon>
        <taxon>Rhabditida</taxon>
        <taxon>Spirurina</taxon>
        <taxon>Dracunculoidea</taxon>
        <taxon>Dracunculidae</taxon>
        <taxon>Dracunculus</taxon>
    </lineage>
</organism>
<evidence type="ECO:0000313" key="3">
    <source>
        <dbReference type="WBParaSite" id="DME_0000378501-mRNA-1"/>
    </source>
</evidence>
<dbReference type="Proteomes" id="UP000038040">
    <property type="component" value="Unplaced"/>
</dbReference>
<feature type="region of interest" description="Disordered" evidence="1">
    <location>
        <begin position="71"/>
        <end position="133"/>
    </location>
</feature>
<dbReference type="WBParaSite" id="DME_0000378501-mRNA-1">
    <property type="protein sequence ID" value="DME_0000378501-mRNA-1"/>
    <property type="gene ID" value="DME_0000378501"/>
</dbReference>
<feature type="compositionally biased region" description="Polar residues" evidence="1">
    <location>
        <begin position="79"/>
        <end position="106"/>
    </location>
</feature>
<evidence type="ECO:0000256" key="1">
    <source>
        <dbReference type="SAM" id="MobiDB-lite"/>
    </source>
</evidence>
<proteinExistence type="predicted"/>
<protein>
    <submittedName>
        <fullName evidence="3">Plasmodium variant antigen protein Cir/Yir/Bir</fullName>
    </submittedName>
</protein>
<dbReference type="AlphaFoldDB" id="A0A0N4U9L3"/>
<name>A0A0N4U9L3_DRAME</name>
<reference evidence="3" key="1">
    <citation type="submission" date="2017-02" db="UniProtKB">
        <authorList>
            <consortium name="WormBaseParasite"/>
        </authorList>
    </citation>
    <scope>IDENTIFICATION</scope>
</reference>
<sequence>LESYNEKADYCPACIRKNPGNKLNDSLNDAKNFSSRGAYKKFQEEINSSVDCMQTIASYIVNGLYEVEKKEGNGKGSSGFDNQNKPDLSPSFNQLPNIVNSSLTPTNIPPIGSNLNPFSDDENPSSTNPFGDF</sequence>